<proteinExistence type="predicted"/>
<dbReference type="Proteomes" id="UP000218160">
    <property type="component" value="Chromosome 1"/>
</dbReference>
<name>A0A291B7S7_9GAMM</name>
<organism evidence="1 2">
    <name type="scientific">Candidatus Enterovibrio altilux</name>
    <dbReference type="NCBI Taxonomy" id="1927128"/>
    <lineage>
        <taxon>Bacteria</taxon>
        <taxon>Pseudomonadati</taxon>
        <taxon>Pseudomonadota</taxon>
        <taxon>Gammaproteobacteria</taxon>
        <taxon>Vibrionales</taxon>
        <taxon>Vibrionaceae</taxon>
        <taxon>Enterovibrio</taxon>
    </lineage>
</organism>
<evidence type="ECO:0000313" key="1">
    <source>
        <dbReference type="EMBL" id="ATF09062.1"/>
    </source>
</evidence>
<accession>A0A291B7S7</accession>
<dbReference type="KEGG" id="elux:BTN50_0535"/>
<gene>
    <name evidence="1" type="ORF">BTN50_0535</name>
</gene>
<reference evidence="2" key="1">
    <citation type="submission" date="2017-04" db="EMBL/GenBank/DDBJ databases">
        <title>Genome evolution of the luminous symbionts of deep sea anglerfish.</title>
        <authorList>
            <person name="Hendry T.A."/>
        </authorList>
    </citation>
    <scope>NUCLEOTIDE SEQUENCE [LARGE SCALE GENOMIC DNA]</scope>
</reference>
<dbReference type="AlphaFoldDB" id="A0A291B7S7"/>
<sequence length="39" mass="4343">MNKLGNTSSSITFDTLHSAAMISWALFPNPRSNHKSQHD</sequence>
<protein>
    <submittedName>
        <fullName evidence="1">Uncharacterized protein</fullName>
    </submittedName>
</protein>
<keyword evidence="2" id="KW-1185">Reference proteome</keyword>
<dbReference type="EMBL" id="CP020660">
    <property type="protein sequence ID" value="ATF09062.1"/>
    <property type="molecule type" value="Genomic_DNA"/>
</dbReference>
<evidence type="ECO:0000313" key="2">
    <source>
        <dbReference type="Proteomes" id="UP000218160"/>
    </source>
</evidence>